<dbReference type="Pfam" id="PF13439">
    <property type="entry name" value="Glyco_transf_4"/>
    <property type="match status" value="1"/>
</dbReference>
<dbReference type="PANTHER" id="PTHR45947">
    <property type="entry name" value="SULFOQUINOVOSYL TRANSFERASE SQD2"/>
    <property type="match status" value="1"/>
</dbReference>
<dbReference type="Proteomes" id="UP000615687">
    <property type="component" value="Unassembled WGS sequence"/>
</dbReference>
<dbReference type="SUPFAM" id="SSF53756">
    <property type="entry name" value="UDP-Glycosyltransferase/glycogen phosphorylase"/>
    <property type="match status" value="1"/>
</dbReference>
<feature type="domain" description="Glycosyltransferase subfamily 4-like N-terminal" evidence="1">
    <location>
        <begin position="41"/>
        <end position="240"/>
    </location>
</feature>
<protein>
    <submittedName>
        <fullName evidence="2">Glycosyltransferase</fullName>
    </submittedName>
</protein>
<evidence type="ECO:0000313" key="3">
    <source>
        <dbReference type="Proteomes" id="UP000615687"/>
    </source>
</evidence>
<keyword evidence="3" id="KW-1185">Reference proteome</keyword>
<sequence>MPIDALEPLILSDYSIDGVIHPERRRRLRVAVISKADSHGGGASRVAEELTQLINHSGHHAHHFCSWAGKGFKGTRRPLYGKHGGLLRKLHHRQKKAGFPELVPFELWPMLQMGLLKNYDLFHFHDLSSAISPLTLAYLARHKPVVWTLHDCSPFTGGCIYPMGCGHFARARGCGDCPQIGQWPIDTKRDNTQLMRRIKSYVQEGNVTAITPSEWMADMAMSSMIFKKRPLVISNSIDTDFYRPLNKTKLRAEMGIQNGRPVFLLSAGNIVDPRKGVRFALETIERLRHIDPFLVVMGNADDAFFEKLSGFDYLAVGYISDRSQLNRFYSVADVFLFCSTADNQPLSVIEALASGTSVVGFATGGIPEQVSQGKTGYLAPQGDIEQLAAAIAQAWENGDFDNWSAQARDAAVARFAQAKMLREHLWLYRRLVAENATKDRKRPIGPSNA</sequence>
<gene>
    <name evidence="2" type="ORF">IG617_10160</name>
</gene>
<reference evidence="2 3" key="1">
    <citation type="submission" date="2020-09" db="EMBL/GenBank/DDBJ databases">
        <title>The genome sequence of type strain Labrenzia polysiphoniae KACC 19711.</title>
        <authorList>
            <person name="Liu Y."/>
        </authorList>
    </citation>
    <scope>NUCLEOTIDE SEQUENCE [LARGE SCALE GENOMIC DNA]</scope>
    <source>
        <strain evidence="2 3">KACC 19711</strain>
    </source>
</reference>
<name>A0ABR9CC41_9HYPH</name>
<dbReference type="InterPro" id="IPR050194">
    <property type="entry name" value="Glycosyltransferase_grp1"/>
</dbReference>
<accession>A0ABR9CC41</accession>
<dbReference type="Gene3D" id="3.40.50.2000">
    <property type="entry name" value="Glycogen Phosphorylase B"/>
    <property type="match status" value="2"/>
</dbReference>
<dbReference type="EMBL" id="JACYXJ010000003">
    <property type="protein sequence ID" value="MBD8876650.1"/>
    <property type="molecule type" value="Genomic_DNA"/>
</dbReference>
<proteinExistence type="predicted"/>
<organism evidence="2 3">
    <name type="scientific">Roseibium polysiphoniae</name>
    <dbReference type="NCBI Taxonomy" id="2571221"/>
    <lineage>
        <taxon>Bacteria</taxon>
        <taxon>Pseudomonadati</taxon>
        <taxon>Pseudomonadota</taxon>
        <taxon>Alphaproteobacteria</taxon>
        <taxon>Hyphomicrobiales</taxon>
        <taxon>Stappiaceae</taxon>
        <taxon>Roseibium</taxon>
    </lineage>
</organism>
<dbReference type="PANTHER" id="PTHR45947:SF3">
    <property type="entry name" value="SULFOQUINOVOSYL TRANSFERASE SQD2"/>
    <property type="match status" value="1"/>
</dbReference>
<dbReference type="InterPro" id="IPR028098">
    <property type="entry name" value="Glyco_trans_4-like_N"/>
</dbReference>
<evidence type="ECO:0000313" key="2">
    <source>
        <dbReference type="EMBL" id="MBD8876650.1"/>
    </source>
</evidence>
<dbReference type="Pfam" id="PF13692">
    <property type="entry name" value="Glyco_trans_1_4"/>
    <property type="match status" value="1"/>
</dbReference>
<comment type="caution">
    <text evidence="2">The sequence shown here is derived from an EMBL/GenBank/DDBJ whole genome shotgun (WGS) entry which is preliminary data.</text>
</comment>
<dbReference type="RefSeq" id="WP_192109088.1">
    <property type="nucleotide sequence ID" value="NZ_JACYXJ010000003.1"/>
</dbReference>
<evidence type="ECO:0000259" key="1">
    <source>
        <dbReference type="Pfam" id="PF13439"/>
    </source>
</evidence>